<feature type="compositionally biased region" description="Basic and acidic residues" evidence="2">
    <location>
        <begin position="854"/>
        <end position="880"/>
    </location>
</feature>
<feature type="coiled-coil region" evidence="1">
    <location>
        <begin position="586"/>
        <end position="650"/>
    </location>
</feature>
<dbReference type="OrthoDB" id="222071at2"/>
<evidence type="ECO:0000313" key="4">
    <source>
        <dbReference type="EMBL" id="QED28812.1"/>
    </source>
</evidence>
<dbReference type="KEGG" id="bbae:FRD01_16515"/>
<keyword evidence="3" id="KW-0472">Membrane</keyword>
<feature type="compositionally biased region" description="Basic and acidic residues" evidence="2">
    <location>
        <begin position="921"/>
        <end position="944"/>
    </location>
</feature>
<reference evidence="4 5" key="1">
    <citation type="submission" date="2019-08" db="EMBL/GenBank/DDBJ databases">
        <authorList>
            <person name="Liang Q."/>
        </authorList>
    </citation>
    <scope>NUCLEOTIDE SEQUENCE [LARGE SCALE GENOMIC DNA]</scope>
    <source>
        <strain evidence="4 5">V1718</strain>
    </source>
</reference>
<keyword evidence="5" id="KW-1185">Reference proteome</keyword>
<evidence type="ECO:0000256" key="1">
    <source>
        <dbReference type="SAM" id="Coils"/>
    </source>
</evidence>
<protein>
    <submittedName>
        <fullName evidence="4">DUF4175 family protein</fullName>
    </submittedName>
</protein>
<sequence>MPTWTKNFMTQENDNKNEEFKALELLLRKTRRDLETPAMVEGFLWFFATLGAVFISCVLLLVLFPKHIEWVFSAMTVGVGATFFVGLIAAWRFFRSSMDLVAVARLVQSNVPEFRDDIVAALQFSKDLAGEQVAYSREMAEAHVKKTTRALLAKSNGKNSLAELCAPRDLRPAIWASIGAWGVLAALVVWSPPAVEMLFSKAQEETTEDGVKRRPLVGEIDLILNYPAYTGRTMDYQVFVAGHVKAMVGTEVRVKTYSLIPNLQRFELVLKEEGAENERVIPVASENGLLSAKFIATANGSYRFRAYTEEGGLIEDAAERQISLTPDELPRIEVTLPQEEEVEVSPQDVVRIEFFVTDDFGIETVYRTEILAGTDPDEAKQEVFDLPSLSTNPRQVEHGFDLDLKPLDLRPKDVVVVTLYATDNNTLTGPGVGESRQIVLRVASPEDRHMRLLEEQTQIVDAMINLLADYLENPFGRRELQGKDRYEQVPSEDFLARSAELLPKHHELNGKMRVLVEAMGAVFEKMKSDPLTVEKDRIIFESLMLQFKGLHESGEPLDDLRLIASHASDAEEGLEKGILRLDHLLLKQKEDMIKAAAEEIRELKDRLKELLEKYRDTQDPELKEAIKREMQRLRQRMAELMQRMRSQLKELPKEHINRDALETQQMESDAQKMADAMESVEDLLEKGDIDGALEALEKMTEGLDGLTEGMESSGSGGQSDPEFDKKMNELMDQTRDVEEMQKAIESESSEAQKKALEEMAKELEEMAQKAQEELLQEIAKQEKTLKQAQDRPVDQMYRSQMARAEEKVERLKEAVEDQNFDIANELARESTQELRGLEFDLEMAQRFQSNVGRKAAETKRAQREMTEARSRADRIERKLGELQQAAREQMSQSGGEKMGELEGKQQSANERAQKLSESLEEAGKKYPALKEKLQPSLEAARKAMGESSQSLGEGQMQRSIDHQRQALDELQQLQQSMKEAMQEQRQGENGREMETEKVEIPDSEKKDGSFRQDVMKNMREDRLEGYSDEIQRYFESLME</sequence>
<keyword evidence="1" id="KW-0175">Coiled coil</keyword>
<feature type="coiled-coil region" evidence="1">
    <location>
        <begin position="6"/>
        <end position="33"/>
    </location>
</feature>
<dbReference type="EMBL" id="CP042467">
    <property type="protein sequence ID" value="QED28812.1"/>
    <property type="molecule type" value="Genomic_DNA"/>
</dbReference>
<organism evidence="4 5">
    <name type="scientific">Microvenator marinus</name>
    <dbReference type="NCBI Taxonomy" id="2600177"/>
    <lineage>
        <taxon>Bacteria</taxon>
        <taxon>Deltaproteobacteria</taxon>
        <taxon>Bradymonadales</taxon>
        <taxon>Microvenatoraceae</taxon>
        <taxon>Microvenator</taxon>
    </lineage>
</organism>
<name>A0A5B8XS77_9DELT</name>
<keyword evidence="3" id="KW-1133">Transmembrane helix</keyword>
<feature type="compositionally biased region" description="Polar residues" evidence="2">
    <location>
        <begin position="946"/>
        <end position="958"/>
    </location>
</feature>
<proteinExistence type="predicted"/>
<evidence type="ECO:0000256" key="2">
    <source>
        <dbReference type="SAM" id="MobiDB-lite"/>
    </source>
</evidence>
<dbReference type="Proteomes" id="UP000321595">
    <property type="component" value="Chromosome"/>
</dbReference>
<gene>
    <name evidence="4" type="ORF">FRD01_16515</name>
</gene>
<feature type="compositionally biased region" description="Basic and acidic residues" evidence="2">
    <location>
        <begin position="980"/>
        <end position="1011"/>
    </location>
</feature>
<feature type="transmembrane region" description="Helical" evidence="3">
    <location>
        <begin position="38"/>
        <end position="64"/>
    </location>
</feature>
<feature type="transmembrane region" description="Helical" evidence="3">
    <location>
        <begin position="70"/>
        <end position="91"/>
    </location>
</feature>
<feature type="region of interest" description="Disordered" evidence="2">
    <location>
        <begin position="850"/>
        <end position="1011"/>
    </location>
</feature>
<dbReference type="AlphaFoldDB" id="A0A5B8XS77"/>
<evidence type="ECO:0000256" key="3">
    <source>
        <dbReference type="SAM" id="Phobius"/>
    </source>
</evidence>
<feature type="region of interest" description="Disordered" evidence="2">
    <location>
        <begin position="705"/>
        <end position="724"/>
    </location>
</feature>
<accession>A0A5B8XS77</accession>
<keyword evidence="3" id="KW-0812">Transmembrane</keyword>
<evidence type="ECO:0000313" key="5">
    <source>
        <dbReference type="Proteomes" id="UP000321595"/>
    </source>
</evidence>